<dbReference type="PANTHER" id="PTHR35007">
    <property type="entry name" value="INTEGRAL MEMBRANE PROTEIN-RELATED"/>
    <property type="match status" value="1"/>
</dbReference>
<organism evidence="8 9">
    <name type="scientific">Ferviditalea candida</name>
    <dbReference type="NCBI Taxonomy" id="3108399"/>
    <lineage>
        <taxon>Bacteria</taxon>
        <taxon>Bacillati</taxon>
        <taxon>Bacillota</taxon>
        <taxon>Bacilli</taxon>
        <taxon>Bacillales</taxon>
        <taxon>Paenibacillaceae</taxon>
        <taxon>Ferviditalea</taxon>
    </lineage>
</organism>
<evidence type="ECO:0000256" key="1">
    <source>
        <dbReference type="ARBA" id="ARBA00004651"/>
    </source>
</evidence>
<comment type="caution">
    <text evidence="8">The sequence shown here is derived from an EMBL/GenBank/DDBJ whole genome shotgun (WGS) entry which is preliminary data.</text>
</comment>
<evidence type="ECO:0000256" key="5">
    <source>
        <dbReference type="ARBA" id="ARBA00023136"/>
    </source>
</evidence>
<keyword evidence="3 6" id="KW-0812">Transmembrane</keyword>
<dbReference type="Proteomes" id="UP001310386">
    <property type="component" value="Unassembled WGS sequence"/>
</dbReference>
<dbReference type="RefSeq" id="WP_371752370.1">
    <property type="nucleotide sequence ID" value="NZ_JAYJLD010000001.1"/>
</dbReference>
<gene>
    <name evidence="8" type="ORF">VF724_01190</name>
</gene>
<dbReference type="Pfam" id="PF00482">
    <property type="entry name" value="T2SSF"/>
    <property type="match status" value="1"/>
</dbReference>
<feature type="transmembrane region" description="Helical" evidence="6">
    <location>
        <begin position="126"/>
        <end position="148"/>
    </location>
</feature>
<feature type="transmembrane region" description="Helical" evidence="6">
    <location>
        <begin position="6"/>
        <end position="23"/>
    </location>
</feature>
<reference evidence="8" key="1">
    <citation type="submission" date="2023-12" db="EMBL/GenBank/DDBJ databases">
        <title>Fervidustalea candida gen. nov., sp. nov., a novel member of the family Paenibacillaceae isolated from a geothermal area.</title>
        <authorList>
            <person name="Li W.-J."/>
            <person name="Jiao J.-Y."/>
            <person name="Chen Y."/>
        </authorList>
    </citation>
    <scope>NUCLEOTIDE SEQUENCE</scope>
    <source>
        <strain evidence="8">SYSU GA230002</strain>
    </source>
</reference>
<keyword evidence="4 6" id="KW-1133">Transmembrane helix</keyword>
<evidence type="ECO:0000256" key="3">
    <source>
        <dbReference type="ARBA" id="ARBA00022692"/>
    </source>
</evidence>
<dbReference type="EMBL" id="JAYJLD010000001">
    <property type="protein sequence ID" value="MEB3100272.1"/>
    <property type="molecule type" value="Genomic_DNA"/>
</dbReference>
<protein>
    <submittedName>
        <fullName evidence="8">Type II secretion system F family protein</fullName>
    </submittedName>
</protein>
<evidence type="ECO:0000256" key="6">
    <source>
        <dbReference type="SAM" id="Phobius"/>
    </source>
</evidence>
<evidence type="ECO:0000313" key="9">
    <source>
        <dbReference type="Proteomes" id="UP001310386"/>
    </source>
</evidence>
<proteinExistence type="predicted"/>
<sequence length="305" mass="34850">MMYVTFGISVTLFIYSIFAFRQERKERVKRRIRSFVDQEAAAEETQSDKKEHLKGLGWLRPVWRMVKRAFRKKMPGQKEERIELKLLQAGRPFNMTAIDFRLFQISLLLILPVLASGYGWLIHAGIGTMIMLAFAGIGAAALFPHYYIGQKIKQRNKLALRELPDVLDLLTVSLEAGLGFDAALSKLVSKKQGIVAAEFQRSLEEIRLGKTRREALSGVRDRLLVEEIRTLISSILQAEKLGIGMVQVFRIQSVEVREKRKQRAEEAAMKAPIKMLFPMVFFVFPTMFIVLLGPVLIQFISTFSK</sequence>
<evidence type="ECO:0000256" key="2">
    <source>
        <dbReference type="ARBA" id="ARBA00022475"/>
    </source>
</evidence>
<feature type="transmembrane region" description="Helical" evidence="6">
    <location>
        <begin position="100"/>
        <end position="120"/>
    </location>
</feature>
<evidence type="ECO:0000313" key="8">
    <source>
        <dbReference type="EMBL" id="MEB3100272.1"/>
    </source>
</evidence>
<keyword evidence="2" id="KW-1003">Cell membrane</keyword>
<evidence type="ECO:0000259" key="7">
    <source>
        <dbReference type="Pfam" id="PF00482"/>
    </source>
</evidence>
<feature type="domain" description="Type II secretion system protein GspF" evidence="7">
    <location>
        <begin position="167"/>
        <end position="292"/>
    </location>
</feature>
<evidence type="ECO:0000256" key="4">
    <source>
        <dbReference type="ARBA" id="ARBA00022989"/>
    </source>
</evidence>
<keyword evidence="5 6" id="KW-0472">Membrane</keyword>
<name>A0ABU5ZCN3_9BACL</name>
<accession>A0ABU5ZCN3</accession>
<dbReference type="InterPro" id="IPR018076">
    <property type="entry name" value="T2SS_GspF_dom"/>
</dbReference>
<dbReference type="PANTHER" id="PTHR35007:SF2">
    <property type="entry name" value="PILUS ASSEMBLE PROTEIN"/>
    <property type="match status" value="1"/>
</dbReference>
<comment type="subcellular location">
    <subcellularLocation>
        <location evidence="1">Cell membrane</location>
        <topology evidence="1">Multi-pass membrane protein</topology>
    </subcellularLocation>
</comment>
<keyword evidence="9" id="KW-1185">Reference proteome</keyword>
<feature type="transmembrane region" description="Helical" evidence="6">
    <location>
        <begin position="276"/>
        <end position="300"/>
    </location>
</feature>